<dbReference type="Gene3D" id="3.40.50.1000">
    <property type="entry name" value="HAD superfamily/HAD-like"/>
    <property type="match status" value="1"/>
</dbReference>
<dbReference type="InterPro" id="IPR044492">
    <property type="entry name" value="P_typ_ATPase_HD_dom"/>
</dbReference>
<dbReference type="NCBIfam" id="TIGR01494">
    <property type="entry name" value="ATPase_P-type"/>
    <property type="match status" value="2"/>
</dbReference>
<feature type="transmembrane region" description="Helical" evidence="8">
    <location>
        <begin position="209"/>
        <end position="229"/>
    </location>
</feature>
<dbReference type="InterPro" id="IPR018303">
    <property type="entry name" value="ATPase_P-typ_P_site"/>
</dbReference>
<feature type="transmembrane region" description="Helical" evidence="8">
    <location>
        <begin position="601"/>
        <end position="619"/>
    </location>
</feature>
<dbReference type="SUPFAM" id="SSF81653">
    <property type="entry name" value="Calcium ATPase, transduction domain A"/>
    <property type="match status" value="1"/>
</dbReference>
<dbReference type="Pfam" id="PF00690">
    <property type="entry name" value="Cation_ATPase_N"/>
    <property type="match status" value="1"/>
</dbReference>
<keyword evidence="6 8" id="KW-1133">Transmembrane helix</keyword>
<dbReference type="SUPFAM" id="SSF56784">
    <property type="entry name" value="HAD-like"/>
    <property type="match status" value="1"/>
</dbReference>
<feature type="transmembrane region" description="Helical" evidence="8">
    <location>
        <begin position="729"/>
        <end position="750"/>
    </location>
</feature>
<feature type="transmembrane region" description="Helical" evidence="8">
    <location>
        <begin position="640"/>
        <end position="660"/>
    </location>
</feature>
<dbReference type="Proteomes" id="UP001321804">
    <property type="component" value="Chromosome"/>
</dbReference>
<dbReference type="KEGG" id="xak:KIMC2_00850"/>
<dbReference type="InterPro" id="IPR036412">
    <property type="entry name" value="HAD-like_sf"/>
</dbReference>
<sequence length="761" mass="83502">MVEINGLTNEDAAAKLKSEGYNEVPEAPFSLSKQILKRLWEPNAWILEAALFVEIILGKPFQAAFIIVLLLFAATNGAFQARKAHRNLSSLSQDLTIKVSVKRSGKWISIPSRELVLGDIVNLQQGNIIPADMKIIDGSIETNESSITGEANSISHHEGDTIFSGTEILEGQSIAEVTAVGLNSRAGKTTSLLTNTTAPGHLQTLLSKIIGYLAIIDVVLTVIILGVALIRHQNILNLIPFIAMLFISTIPITMPSSFSVANSIEAKILSKKNILVSDLAGIQDAANLNVLLSDKTGTITNNRPEVVEFHNYSQLPDEYIWSLAESATNERQPSVVDKAVQVFVKQKNVASDQFKIDEVTAFNPKFGYSQSSITNNQGQQTVRLGSFSILAEKTNFTDETHADMGAGRSVAVSLDDKLVGLFILEDQPRSDSPAAIKSIKDRGVRIIMMTGDNKITAQTVADQVDLGGKVVSYDEFQKLDNYDNIAGVAEVLPEHKLAIVKKFQKSGYIVGMTGDGVNDAPALKQAEVGIAVNNAVDLAKRSARFILMTPGLGSIVEILDSGHRVYQRMMTWTITKLARAAELMILLTLGFLTWGVEPLTLNAMILLTLFNNLVTIVLGTDRTTITYHPETWDLKRLNKLAGVFAIGWSIVGYALMWYVNNLYPHQNEKKSTIIYLFLILSALMMILMTRTKKPVWRDYPSKWVAIAIGGDMLVSFILAYFGIMIAKVSIGWMAVVLIGVIIFGILLDLFKLLFYKVEKVG</sequence>
<feature type="transmembrane region" description="Helical" evidence="8">
    <location>
        <begin position="577"/>
        <end position="595"/>
    </location>
</feature>
<name>A0AAU9DL58_9LACO</name>
<feature type="transmembrane region" description="Helical" evidence="8">
    <location>
        <begin position="703"/>
        <end position="723"/>
    </location>
</feature>
<evidence type="ECO:0000256" key="4">
    <source>
        <dbReference type="ARBA" id="ARBA00022840"/>
    </source>
</evidence>
<keyword evidence="3" id="KW-0547">Nucleotide-binding</keyword>
<evidence type="ECO:0000256" key="2">
    <source>
        <dbReference type="ARBA" id="ARBA00022692"/>
    </source>
</evidence>
<dbReference type="GO" id="GO:0016887">
    <property type="term" value="F:ATP hydrolysis activity"/>
    <property type="evidence" value="ECO:0007669"/>
    <property type="project" value="InterPro"/>
</dbReference>
<dbReference type="InterPro" id="IPR023298">
    <property type="entry name" value="ATPase_P-typ_TM_dom_sf"/>
</dbReference>
<dbReference type="GO" id="GO:0016020">
    <property type="term" value="C:membrane"/>
    <property type="evidence" value="ECO:0007669"/>
    <property type="project" value="UniProtKB-SubCell"/>
</dbReference>
<keyword evidence="7 8" id="KW-0472">Membrane</keyword>
<gene>
    <name evidence="11" type="primary">mntA</name>
    <name evidence="11" type="ORF">KIMC2_00850</name>
</gene>
<dbReference type="InterPro" id="IPR008250">
    <property type="entry name" value="ATPase_P-typ_transduc_dom_A_sf"/>
</dbReference>
<dbReference type="SFLD" id="SFLDS00003">
    <property type="entry name" value="Haloacid_Dehalogenase"/>
    <property type="match status" value="1"/>
</dbReference>
<evidence type="ECO:0000259" key="9">
    <source>
        <dbReference type="Pfam" id="PF00122"/>
    </source>
</evidence>
<evidence type="ECO:0000256" key="3">
    <source>
        <dbReference type="ARBA" id="ARBA00022741"/>
    </source>
</evidence>
<dbReference type="EMBL" id="AP026801">
    <property type="protein sequence ID" value="BDR55523.1"/>
    <property type="molecule type" value="Genomic_DNA"/>
</dbReference>
<dbReference type="GO" id="GO:0005524">
    <property type="term" value="F:ATP binding"/>
    <property type="evidence" value="ECO:0007669"/>
    <property type="project" value="UniProtKB-KW"/>
</dbReference>
<protein>
    <submittedName>
        <fullName evidence="11">Proton-efflux P-type ATPase</fullName>
    </submittedName>
</protein>
<dbReference type="PROSITE" id="PS00154">
    <property type="entry name" value="ATPASE_E1_E2"/>
    <property type="match status" value="1"/>
</dbReference>
<dbReference type="SUPFAM" id="SSF81665">
    <property type="entry name" value="Calcium ATPase, transmembrane domain M"/>
    <property type="match status" value="1"/>
</dbReference>
<dbReference type="Pfam" id="PF00122">
    <property type="entry name" value="E1-E2_ATPase"/>
    <property type="match status" value="1"/>
</dbReference>
<dbReference type="Gene3D" id="2.70.150.10">
    <property type="entry name" value="Calcium-transporting ATPase, cytoplasmic transduction domain A"/>
    <property type="match status" value="1"/>
</dbReference>
<evidence type="ECO:0000256" key="6">
    <source>
        <dbReference type="ARBA" id="ARBA00022989"/>
    </source>
</evidence>
<dbReference type="PRINTS" id="PR00119">
    <property type="entry name" value="CATATPASE"/>
</dbReference>
<evidence type="ECO:0000256" key="8">
    <source>
        <dbReference type="SAM" id="Phobius"/>
    </source>
</evidence>
<comment type="subcellular location">
    <subcellularLocation>
        <location evidence="1">Membrane</location>
        <topology evidence="1">Multi-pass membrane protein</topology>
    </subcellularLocation>
</comment>
<evidence type="ECO:0000259" key="10">
    <source>
        <dbReference type="Pfam" id="PF00690"/>
    </source>
</evidence>
<dbReference type="Gene3D" id="3.40.1110.10">
    <property type="entry name" value="Calcium-transporting ATPase, cytoplasmic domain N"/>
    <property type="match status" value="1"/>
</dbReference>
<dbReference type="RefSeq" id="WP_317696908.1">
    <property type="nucleotide sequence ID" value="NZ_AP026801.1"/>
</dbReference>
<reference evidence="11 12" key="1">
    <citation type="journal article" date="2023" name="Microbiol. Spectr.">
        <title>Symbiosis of Carpenter Bees with Uncharacterized Lactic Acid Bacteria Showing NAD Auxotrophy.</title>
        <authorList>
            <person name="Kawasaki S."/>
            <person name="Ozawa K."/>
            <person name="Mori T."/>
            <person name="Yamamoto A."/>
            <person name="Ito M."/>
            <person name="Ohkuma M."/>
            <person name="Sakamoto M."/>
            <person name="Matsutani M."/>
        </authorList>
    </citation>
    <scope>NUCLEOTIDE SEQUENCE [LARGE SCALE GENOMIC DNA]</scope>
    <source>
        <strain evidence="11 12">KimC2</strain>
    </source>
</reference>
<evidence type="ECO:0000313" key="12">
    <source>
        <dbReference type="Proteomes" id="UP001321804"/>
    </source>
</evidence>
<keyword evidence="4" id="KW-0067">ATP-binding</keyword>
<evidence type="ECO:0000313" key="11">
    <source>
        <dbReference type="EMBL" id="BDR55523.1"/>
    </source>
</evidence>
<feature type="transmembrane region" description="Helical" evidence="8">
    <location>
        <begin position="235"/>
        <end position="254"/>
    </location>
</feature>
<dbReference type="PANTHER" id="PTHR42861">
    <property type="entry name" value="CALCIUM-TRANSPORTING ATPASE"/>
    <property type="match status" value="1"/>
</dbReference>
<dbReference type="Pfam" id="PF00702">
    <property type="entry name" value="Hydrolase"/>
    <property type="match status" value="1"/>
</dbReference>
<keyword evidence="12" id="KW-1185">Reference proteome</keyword>
<evidence type="ECO:0000256" key="1">
    <source>
        <dbReference type="ARBA" id="ARBA00004141"/>
    </source>
</evidence>
<feature type="domain" description="P-type ATPase A" evidence="9">
    <location>
        <begin position="98"/>
        <end position="193"/>
    </location>
</feature>
<dbReference type="InterPro" id="IPR001757">
    <property type="entry name" value="P_typ_ATPase"/>
</dbReference>
<dbReference type="InterPro" id="IPR023214">
    <property type="entry name" value="HAD_sf"/>
</dbReference>
<feature type="transmembrane region" description="Helical" evidence="8">
    <location>
        <begin position="672"/>
        <end position="691"/>
    </location>
</feature>
<dbReference type="InterPro" id="IPR059000">
    <property type="entry name" value="ATPase_P-type_domA"/>
</dbReference>
<dbReference type="AlphaFoldDB" id="A0AAU9DL58"/>
<feature type="transmembrane region" description="Helical" evidence="8">
    <location>
        <begin position="61"/>
        <end position="79"/>
    </location>
</feature>
<dbReference type="SFLD" id="SFLDF00027">
    <property type="entry name" value="p-type_atpase"/>
    <property type="match status" value="1"/>
</dbReference>
<proteinExistence type="predicted"/>
<dbReference type="Gene3D" id="1.20.1110.10">
    <property type="entry name" value="Calcium-transporting ATPase, transmembrane domain"/>
    <property type="match status" value="1"/>
</dbReference>
<keyword evidence="2 8" id="KW-0812">Transmembrane</keyword>
<feature type="domain" description="Cation-transporting P-type ATPase N-terminal" evidence="10">
    <location>
        <begin position="5"/>
        <end position="51"/>
    </location>
</feature>
<dbReference type="SFLD" id="SFLDG00002">
    <property type="entry name" value="C1.7:_P-type_atpase_like"/>
    <property type="match status" value="1"/>
</dbReference>
<keyword evidence="5" id="KW-1278">Translocase</keyword>
<evidence type="ECO:0000256" key="7">
    <source>
        <dbReference type="ARBA" id="ARBA00023136"/>
    </source>
</evidence>
<dbReference type="InterPro" id="IPR023299">
    <property type="entry name" value="ATPase_P-typ_cyto_dom_N"/>
</dbReference>
<accession>A0AAU9DL58</accession>
<organism evidence="11 12">
    <name type="scientific">Xylocopilactobacillus apis</name>
    <dbReference type="NCBI Taxonomy" id="2932183"/>
    <lineage>
        <taxon>Bacteria</taxon>
        <taxon>Bacillati</taxon>
        <taxon>Bacillota</taxon>
        <taxon>Bacilli</taxon>
        <taxon>Lactobacillales</taxon>
        <taxon>Lactobacillaceae</taxon>
        <taxon>Xylocopilactobacillus</taxon>
    </lineage>
</organism>
<dbReference type="InterPro" id="IPR004014">
    <property type="entry name" value="ATPase_P-typ_cation-transptr_N"/>
</dbReference>
<evidence type="ECO:0000256" key="5">
    <source>
        <dbReference type="ARBA" id="ARBA00022967"/>
    </source>
</evidence>